<sequence length="298" mass="32376">MDNRVSSLDWALVQVFVAVADAGSLSGAARALGLSQPTLGRQVKRLEDTLGAELFLRHPRGLALSPTGQQILPAARRIQASVGEIALCVAGQDDRLAGTVRITASEMVAFRILPGILAQLRAEVPQLRIELAASDRAESLTFREADIAVRMFRPEQLEIVTRRLGVVEIGVFAAPQYLDRVGRPETMAQILACDLVGYDRSDLILRGMGAMGIALTREDFAVRCDDQVTYWELVRAGCGIGFGQRSIGRADPQLEEIPSPLALPVLPVWLAAHEVLRHTPRVALVWDRLEAGLAAFVS</sequence>
<dbReference type="PANTHER" id="PTHR30537">
    <property type="entry name" value="HTH-TYPE TRANSCRIPTIONAL REGULATOR"/>
    <property type="match status" value="1"/>
</dbReference>
<dbReference type="Gene3D" id="1.10.10.10">
    <property type="entry name" value="Winged helix-like DNA-binding domain superfamily/Winged helix DNA-binding domain"/>
    <property type="match status" value="1"/>
</dbReference>
<dbReference type="GO" id="GO:0003700">
    <property type="term" value="F:DNA-binding transcription factor activity"/>
    <property type="evidence" value="ECO:0007669"/>
    <property type="project" value="InterPro"/>
</dbReference>
<dbReference type="PRINTS" id="PR00039">
    <property type="entry name" value="HTHLYSR"/>
</dbReference>
<evidence type="ECO:0000256" key="2">
    <source>
        <dbReference type="ARBA" id="ARBA00023015"/>
    </source>
</evidence>
<dbReference type="InterPro" id="IPR036390">
    <property type="entry name" value="WH_DNA-bd_sf"/>
</dbReference>
<dbReference type="AlphaFoldDB" id="A0A418SIC6"/>
<protein>
    <submittedName>
        <fullName evidence="5">HTH-type transcriptional regulator HdfR</fullName>
    </submittedName>
</protein>
<dbReference type="FunFam" id="1.10.10.10:FF:000001">
    <property type="entry name" value="LysR family transcriptional regulator"/>
    <property type="match status" value="1"/>
</dbReference>
<evidence type="ECO:0000313" key="5">
    <source>
        <dbReference type="EMBL" id="QPM91081.1"/>
    </source>
</evidence>
<keyword evidence="3" id="KW-0238">DNA-binding</keyword>
<proteinExistence type="inferred from homology"/>
<dbReference type="InterPro" id="IPR036388">
    <property type="entry name" value="WH-like_DNA-bd_sf"/>
</dbReference>
<dbReference type="KEGG" id="palw:PSAL_023300"/>
<keyword evidence="4" id="KW-0804">Transcription</keyword>
<evidence type="ECO:0000256" key="3">
    <source>
        <dbReference type="ARBA" id="ARBA00023125"/>
    </source>
</evidence>
<dbReference type="Gene3D" id="3.40.190.290">
    <property type="match status" value="1"/>
</dbReference>
<gene>
    <name evidence="5" type="primary">hdfR_5</name>
    <name evidence="5" type="ORF">PSAL_023300</name>
</gene>
<dbReference type="Proteomes" id="UP000283786">
    <property type="component" value="Chromosome"/>
</dbReference>
<evidence type="ECO:0000256" key="1">
    <source>
        <dbReference type="ARBA" id="ARBA00009437"/>
    </source>
</evidence>
<evidence type="ECO:0000313" key="6">
    <source>
        <dbReference type="Proteomes" id="UP000283786"/>
    </source>
</evidence>
<dbReference type="InterPro" id="IPR058163">
    <property type="entry name" value="LysR-type_TF_proteobact-type"/>
</dbReference>
<keyword evidence="2" id="KW-0805">Transcription regulation</keyword>
<dbReference type="PROSITE" id="PS50931">
    <property type="entry name" value="HTH_LYSR"/>
    <property type="match status" value="1"/>
</dbReference>
<dbReference type="Pfam" id="PF03466">
    <property type="entry name" value="LysR_substrate"/>
    <property type="match status" value="1"/>
</dbReference>
<dbReference type="Pfam" id="PF00126">
    <property type="entry name" value="HTH_1"/>
    <property type="match status" value="1"/>
</dbReference>
<reference evidence="5 6" key="1">
    <citation type="submission" date="2020-08" db="EMBL/GenBank/DDBJ databases">
        <title>Genome sequence of Rhodobacteraceae bacterium Lw-13e.</title>
        <authorList>
            <person name="Poehlein A."/>
            <person name="Wolter L."/>
            <person name="Daniel R."/>
            <person name="Brinkhoff T."/>
        </authorList>
    </citation>
    <scope>NUCLEOTIDE SEQUENCE [LARGE SCALE GENOMIC DNA]</scope>
    <source>
        <strain evidence="5 6">Lw-13e</strain>
    </source>
</reference>
<dbReference type="RefSeq" id="WP_119838561.1">
    <property type="nucleotide sequence ID" value="NZ_CP060436.1"/>
</dbReference>
<dbReference type="SUPFAM" id="SSF46785">
    <property type="entry name" value="Winged helix' DNA-binding domain"/>
    <property type="match status" value="1"/>
</dbReference>
<dbReference type="PANTHER" id="PTHR30537:SF3">
    <property type="entry name" value="TRANSCRIPTIONAL REGULATORY PROTEIN"/>
    <property type="match status" value="1"/>
</dbReference>
<accession>A0A418SIC6</accession>
<name>A0A418SIC6_9RHOB</name>
<dbReference type="SUPFAM" id="SSF53850">
    <property type="entry name" value="Periplasmic binding protein-like II"/>
    <property type="match status" value="1"/>
</dbReference>
<organism evidence="5 6">
    <name type="scientific">Pseudooceanicola algae</name>
    <dbReference type="NCBI Taxonomy" id="1537215"/>
    <lineage>
        <taxon>Bacteria</taxon>
        <taxon>Pseudomonadati</taxon>
        <taxon>Pseudomonadota</taxon>
        <taxon>Alphaproteobacteria</taxon>
        <taxon>Rhodobacterales</taxon>
        <taxon>Paracoccaceae</taxon>
        <taxon>Pseudooceanicola</taxon>
    </lineage>
</organism>
<keyword evidence="6" id="KW-1185">Reference proteome</keyword>
<dbReference type="EMBL" id="CP060436">
    <property type="protein sequence ID" value="QPM91081.1"/>
    <property type="molecule type" value="Genomic_DNA"/>
</dbReference>
<dbReference type="OrthoDB" id="9798121at2"/>
<dbReference type="GO" id="GO:0006351">
    <property type="term" value="P:DNA-templated transcription"/>
    <property type="evidence" value="ECO:0007669"/>
    <property type="project" value="TreeGrafter"/>
</dbReference>
<evidence type="ECO:0000256" key="4">
    <source>
        <dbReference type="ARBA" id="ARBA00023163"/>
    </source>
</evidence>
<dbReference type="InterPro" id="IPR005119">
    <property type="entry name" value="LysR_subst-bd"/>
</dbReference>
<dbReference type="GO" id="GO:0043565">
    <property type="term" value="F:sequence-specific DNA binding"/>
    <property type="evidence" value="ECO:0007669"/>
    <property type="project" value="TreeGrafter"/>
</dbReference>
<dbReference type="InterPro" id="IPR000847">
    <property type="entry name" value="LysR_HTH_N"/>
</dbReference>
<comment type="similarity">
    <text evidence="1">Belongs to the LysR transcriptional regulatory family.</text>
</comment>